<evidence type="ECO:0000313" key="12">
    <source>
        <dbReference type="Proteomes" id="UP000031532"/>
    </source>
</evidence>
<proteinExistence type="inferred from homology"/>
<name>A0A9X5I4C4_9CYAN</name>
<dbReference type="InterPro" id="IPR036286">
    <property type="entry name" value="LexA/Signal_pep-like_sf"/>
</dbReference>
<evidence type="ECO:0000256" key="2">
    <source>
        <dbReference type="ARBA" id="ARBA00004401"/>
    </source>
</evidence>
<gene>
    <name evidence="11" type="primary">lepB</name>
    <name evidence="11" type="ORF">QH73_0012370</name>
</gene>
<comment type="subcellular location">
    <subcellularLocation>
        <location evidence="2">Cell membrane</location>
        <topology evidence="2">Single-pass type II membrane protein</topology>
    </subcellularLocation>
    <subcellularLocation>
        <location evidence="9">Membrane</location>
        <topology evidence="9">Single-pass type II membrane protein</topology>
    </subcellularLocation>
</comment>
<dbReference type="PANTHER" id="PTHR43390:SF1">
    <property type="entry name" value="CHLOROPLAST PROCESSING PEPTIDASE"/>
    <property type="match status" value="1"/>
</dbReference>
<dbReference type="GO" id="GO:0006465">
    <property type="term" value="P:signal peptide processing"/>
    <property type="evidence" value="ECO:0007669"/>
    <property type="project" value="InterPro"/>
</dbReference>
<keyword evidence="5 8" id="KW-0645">Protease</keyword>
<dbReference type="Gene3D" id="2.10.109.10">
    <property type="entry name" value="Umud Fragment, subunit A"/>
    <property type="match status" value="1"/>
</dbReference>
<evidence type="ECO:0000256" key="5">
    <source>
        <dbReference type="ARBA" id="ARBA00022670"/>
    </source>
</evidence>
<protein>
    <recommendedName>
        <fullName evidence="4 8">Signal peptidase I</fullName>
        <ecNumber evidence="4 8">3.4.21.89</ecNumber>
    </recommendedName>
</protein>
<evidence type="ECO:0000256" key="9">
    <source>
        <dbReference type="RuleBase" id="RU362042"/>
    </source>
</evidence>
<evidence type="ECO:0000256" key="3">
    <source>
        <dbReference type="ARBA" id="ARBA00009370"/>
    </source>
</evidence>
<feature type="active site" evidence="7">
    <location>
        <position position="99"/>
    </location>
</feature>
<accession>A0A9X5I4C4</accession>
<dbReference type="InterPro" id="IPR019756">
    <property type="entry name" value="Pept_S26A_signal_pept_1_Ser-AS"/>
</dbReference>
<dbReference type="InterPro" id="IPR000223">
    <property type="entry name" value="Pept_S26A_signal_pept_1"/>
</dbReference>
<dbReference type="GO" id="GO:0005886">
    <property type="term" value="C:plasma membrane"/>
    <property type="evidence" value="ECO:0007669"/>
    <property type="project" value="UniProtKB-SubCell"/>
</dbReference>
<dbReference type="InterPro" id="IPR019533">
    <property type="entry name" value="Peptidase_S26"/>
</dbReference>
<evidence type="ECO:0000313" key="11">
    <source>
        <dbReference type="EMBL" id="NHC35443.1"/>
    </source>
</evidence>
<feature type="domain" description="Peptidase S26" evidence="10">
    <location>
        <begin position="16"/>
        <end position="179"/>
    </location>
</feature>
<dbReference type="InterPro" id="IPR019758">
    <property type="entry name" value="Pept_S26A_signal_pept_1_CS"/>
</dbReference>
<dbReference type="EC" id="3.4.21.89" evidence="4 8"/>
<evidence type="ECO:0000256" key="7">
    <source>
        <dbReference type="PIRSR" id="PIRSR600223-1"/>
    </source>
</evidence>
<evidence type="ECO:0000256" key="8">
    <source>
        <dbReference type="RuleBase" id="RU003993"/>
    </source>
</evidence>
<dbReference type="PANTHER" id="PTHR43390">
    <property type="entry name" value="SIGNAL PEPTIDASE I"/>
    <property type="match status" value="1"/>
</dbReference>
<evidence type="ECO:0000256" key="4">
    <source>
        <dbReference type="ARBA" id="ARBA00013208"/>
    </source>
</evidence>
<dbReference type="EMBL" id="JTJC03000003">
    <property type="protein sequence ID" value="NHC35443.1"/>
    <property type="molecule type" value="Genomic_DNA"/>
</dbReference>
<comment type="similarity">
    <text evidence="3 9">Belongs to the peptidase S26 family.</text>
</comment>
<feature type="active site" evidence="7">
    <location>
        <position position="46"/>
    </location>
</feature>
<dbReference type="RefSeq" id="WP_039714228.1">
    <property type="nucleotide sequence ID" value="NZ_JTJC03000003.1"/>
</dbReference>
<keyword evidence="12" id="KW-1185">Reference proteome</keyword>
<keyword evidence="6 8" id="KW-0378">Hydrolase</keyword>
<dbReference type="GO" id="GO:0009003">
    <property type="term" value="F:signal peptidase activity"/>
    <property type="evidence" value="ECO:0007669"/>
    <property type="project" value="UniProtKB-EC"/>
</dbReference>
<dbReference type="AlphaFoldDB" id="A0A9X5I4C4"/>
<dbReference type="OrthoDB" id="9802919at2"/>
<dbReference type="Pfam" id="PF10502">
    <property type="entry name" value="Peptidase_S26"/>
    <property type="match status" value="1"/>
</dbReference>
<dbReference type="Proteomes" id="UP000031532">
    <property type="component" value="Unassembled WGS sequence"/>
</dbReference>
<organism evidence="11 12">
    <name type="scientific">Scytonema millei VB511283</name>
    <dbReference type="NCBI Taxonomy" id="1245923"/>
    <lineage>
        <taxon>Bacteria</taxon>
        <taxon>Bacillati</taxon>
        <taxon>Cyanobacteriota</taxon>
        <taxon>Cyanophyceae</taxon>
        <taxon>Nostocales</taxon>
        <taxon>Scytonemataceae</taxon>
        <taxon>Scytonema</taxon>
    </lineage>
</organism>
<evidence type="ECO:0000259" key="10">
    <source>
        <dbReference type="Pfam" id="PF10502"/>
    </source>
</evidence>
<dbReference type="NCBIfam" id="TIGR02227">
    <property type="entry name" value="sigpep_I_bact"/>
    <property type="match status" value="1"/>
</dbReference>
<evidence type="ECO:0000256" key="1">
    <source>
        <dbReference type="ARBA" id="ARBA00000677"/>
    </source>
</evidence>
<dbReference type="SUPFAM" id="SSF51306">
    <property type="entry name" value="LexA/Signal peptidase"/>
    <property type="match status" value="1"/>
</dbReference>
<dbReference type="PRINTS" id="PR00727">
    <property type="entry name" value="LEADERPTASE"/>
</dbReference>
<dbReference type="GO" id="GO:0004252">
    <property type="term" value="F:serine-type endopeptidase activity"/>
    <property type="evidence" value="ECO:0007669"/>
    <property type="project" value="InterPro"/>
</dbReference>
<comment type="catalytic activity">
    <reaction evidence="1 8">
        <text>Cleavage of hydrophobic, N-terminal signal or leader sequences from secreted and periplasmic proteins.</text>
        <dbReference type="EC" id="3.4.21.89"/>
    </reaction>
</comment>
<dbReference type="CDD" id="cd06530">
    <property type="entry name" value="S26_SPase_I"/>
    <property type="match status" value="1"/>
</dbReference>
<dbReference type="PROSITE" id="PS00760">
    <property type="entry name" value="SPASE_I_2"/>
    <property type="match status" value="1"/>
</dbReference>
<evidence type="ECO:0000256" key="6">
    <source>
        <dbReference type="ARBA" id="ARBA00022801"/>
    </source>
</evidence>
<dbReference type="PROSITE" id="PS00761">
    <property type="entry name" value="SPASE_I_3"/>
    <property type="match status" value="1"/>
</dbReference>
<dbReference type="PROSITE" id="PS00501">
    <property type="entry name" value="SPASE_I_1"/>
    <property type="match status" value="1"/>
</dbReference>
<sequence>MPKRNPQQPKPENVWIEGLKTVGLSLFLAFGIRAGVAQSFFIPSGSMEPTLEVDDRLMVDKLSYRFQAPQRGDIVVFQPPPAAISACGLPSNSHDSFIKRIVGLPGERVAVTAGQVYINDRPLAESYIASKPDYERPVRVIPPNSYLVLGDNRNNSCDGHEWGFVKRDRIIGKAIVRFYPFDRIGIFTRNRS</sequence>
<reference evidence="11 12" key="1">
    <citation type="journal article" date="2015" name="Genome Announc.">
        <title>Draft Genome Sequence of the Terrestrial Cyanobacterium Scytonema millei VB511283, Isolated from Eastern India.</title>
        <authorList>
            <person name="Sen D."/>
            <person name="Chandrababunaidu M.M."/>
            <person name="Singh D."/>
            <person name="Sanghi N."/>
            <person name="Ghorai A."/>
            <person name="Mishra G.P."/>
            <person name="Madduluri M."/>
            <person name="Adhikary S.P."/>
            <person name="Tripathy S."/>
        </authorList>
    </citation>
    <scope>NUCLEOTIDE SEQUENCE [LARGE SCALE GENOMIC DNA]</scope>
    <source>
        <strain evidence="11 12">VB511283</strain>
    </source>
</reference>
<dbReference type="InterPro" id="IPR019757">
    <property type="entry name" value="Pept_S26A_signal_pept_1_Lys-AS"/>
</dbReference>
<comment type="caution">
    <text evidence="11">The sequence shown here is derived from an EMBL/GenBank/DDBJ whole genome shotgun (WGS) entry which is preliminary data.</text>
</comment>